<protein>
    <submittedName>
        <fullName evidence="1">Uncharacterized protein</fullName>
    </submittedName>
</protein>
<evidence type="ECO:0000313" key="2">
    <source>
        <dbReference type="Proteomes" id="UP000831390"/>
    </source>
</evidence>
<dbReference type="Proteomes" id="UP000831390">
    <property type="component" value="Chromosome"/>
</dbReference>
<evidence type="ECO:0000313" key="1">
    <source>
        <dbReference type="EMBL" id="UOE33529.1"/>
    </source>
</evidence>
<gene>
    <name evidence="1" type="ORF">MTP16_20695</name>
</gene>
<reference evidence="1 2" key="1">
    <citation type="submission" date="2022-03" db="EMBL/GenBank/DDBJ databases">
        <title>Hymenobactersp. isolated from the air.</title>
        <authorList>
            <person name="Won M."/>
            <person name="Kwon S.-W."/>
        </authorList>
    </citation>
    <scope>NUCLEOTIDE SEQUENCE [LARGE SCALE GENOMIC DNA]</scope>
    <source>
        <strain evidence="1 2">KACC 22596</strain>
    </source>
</reference>
<accession>A0ABY4B306</accession>
<proteinExistence type="predicted"/>
<sequence>MTVGEAKKNLKNLERNMYGYNYEAHFGLNVLDGYKSIDEIRKELSLKYSDARFCDIIPELASELDLWNSIRYGLEYRGDDVAGLKLSNEKEKELLIEQEKYKLFIQQYLTDSTVIFNYPAESGIPYVSILWGYSFILFNSNGTSLFINGLASD</sequence>
<keyword evidence="2" id="KW-1185">Reference proteome</keyword>
<dbReference type="RefSeq" id="WP_243513331.1">
    <property type="nucleotide sequence ID" value="NZ_CP094534.1"/>
</dbReference>
<organism evidence="1 2">
    <name type="scientific">Hymenobacter monticola</name>
    <dbReference type="NCBI Taxonomy" id="1705399"/>
    <lineage>
        <taxon>Bacteria</taxon>
        <taxon>Pseudomonadati</taxon>
        <taxon>Bacteroidota</taxon>
        <taxon>Cytophagia</taxon>
        <taxon>Cytophagales</taxon>
        <taxon>Hymenobacteraceae</taxon>
        <taxon>Hymenobacter</taxon>
    </lineage>
</organism>
<name>A0ABY4B306_9BACT</name>
<dbReference type="EMBL" id="CP094534">
    <property type="protein sequence ID" value="UOE33529.1"/>
    <property type="molecule type" value="Genomic_DNA"/>
</dbReference>